<proteinExistence type="inferred from homology"/>
<dbReference type="Gene3D" id="3.90.640.10">
    <property type="entry name" value="Actin, Chain A, domain 4"/>
    <property type="match status" value="1"/>
</dbReference>
<dbReference type="AlphaFoldDB" id="A0AAV5BPS2"/>
<dbReference type="PRINTS" id="PR00301">
    <property type="entry name" value="HEATSHOCK70"/>
</dbReference>
<dbReference type="InterPro" id="IPR013126">
    <property type="entry name" value="Hsp_70_fam"/>
</dbReference>
<dbReference type="Gene3D" id="3.30.420.40">
    <property type="match status" value="2"/>
</dbReference>
<name>A0AAV5BPS2_ELECO</name>
<organism evidence="4 5">
    <name type="scientific">Eleusine coracana subsp. coracana</name>
    <dbReference type="NCBI Taxonomy" id="191504"/>
    <lineage>
        <taxon>Eukaryota</taxon>
        <taxon>Viridiplantae</taxon>
        <taxon>Streptophyta</taxon>
        <taxon>Embryophyta</taxon>
        <taxon>Tracheophyta</taxon>
        <taxon>Spermatophyta</taxon>
        <taxon>Magnoliopsida</taxon>
        <taxon>Liliopsida</taxon>
        <taxon>Poales</taxon>
        <taxon>Poaceae</taxon>
        <taxon>PACMAD clade</taxon>
        <taxon>Chloridoideae</taxon>
        <taxon>Cynodonteae</taxon>
        <taxon>Eleusininae</taxon>
        <taxon>Eleusine</taxon>
    </lineage>
</organism>
<dbReference type="PANTHER" id="PTHR19375">
    <property type="entry name" value="HEAT SHOCK PROTEIN 70KDA"/>
    <property type="match status" value="1"/>
</dbReference>
<keyword evidence="3" id="KW-0067">ATP-binding</keyword>
<dbReference type="GO" id="GO:0005524">
    <property type="term" value="F:ATP binding"/>
    <property type="evidence" value="ECO:0007669"/>
    <property type="project" value="UniProtKB-KW"/>
</dbReference>
<dbReference type="FunFam" id="3.90.640.10:FF:000002">
    <property type="entry name" value="Heat shock 70 kDa"/>
    <property type="match status" value="1"/>
</dbReference>
<protein>
    <submittedName>
        <fullName evidence="4">Uncharacterized protein</fullName>
    </submittedName>
</protein>
<keyword evidence="2" id="KW-0547">Nucleotide-binding</keyword>
<comment type="caution">
    <text evidence="4">The sequence shown here is derived from an EMBL/GenBank/DDBJ whole genome shotgun (WGS) entry which is preliminary data.</text>
</comment>
<evidence type="ECO:0000313" key="5">
    <source>
        <dbReference type="Proteomes" id="UP001054889"/>
    </source>
</evidence>
<dbReference type="Gene3D" id="3.30.30.30">
    <property type="match status" value="1"/>
</dbReference>
<dbReference type="Pfam" id="PF00012">
    <property type="entry name" value="HSP70"/>
    <property type="match status" value="1"/>
</dbReference>
<evidence type="ECO:0000256" key="2">
    <source>
        <dbReference type="ARBA" id="ARBA00022741"/>
    </source>
</evidence>
<comment type="similarity">
    <text evidence="1">Belongs to the heat shock protein 70 family.</text>
</comment>
<dbReference type="SUPFAM" id="SSF53067">
    <property type="entry name" value="Actin-like ATPase domain"/>
    <property type="match status" value="2"/>
</dbReference>
<dbReference type="GO" id="GO:0140662">
    <property type="term" value="F:ATP-dependent protein folding chaperone"/>
    <property type="evidence" value="ECO:0007669"/>
    <property type="project" value="InterPro"/>
</dbReference>
<keyword evidence="5" id="KW-1185">Reference proteome</keyword>
<dbReference type="InterPro" id="IPR043129">
    <property type="entry name" value="ATPase_NBD"/>
</dbReference>
<gene>
    <name evidence="4" type="primary">ga03983</name>
    <name evidence="4" type="ORF">PR202_ga03983</name>
</gene>
<reference evidence="4" key="1">
    <citation type="journal article" date="2018" name="DNA Res.">
        <title>Multiple hybrid de novo genome assembly of finger millet, an orphan allotetraploid crop.</title>
        <authorList>
            <person name="Hatakeyama M."/>
            <person name="Aluri S."/>
            <person name="Balachadran M.T."/>
            <person name="Sivarajan S.R."/>
            <person name="Patrignani A."/>
            <person name="Gruter S."/>
            <person name="Poveda L."/>
            <person name="Shimizu-Inatsugi R."/>
            <person name="Baeten J."/>
            <person name="Francoijs K.J."/>
            <person name="Nataraja K.N."/>
            <person name="Reddy Y.A.N."/>
            <person name="Phadnis S."/>
            <person name="Ravikumar R.L."/>
            <person name="Schlapbach R."/>
            <person name="Sreeman S.M."/>
            <person name="Shimizu K.K."/>
        </authorList>
    </citation>
    <scope>NUCLEOTIDE SEQUENCE</scope>
</reference>
<evidence type="ECO:0000313" key="4">
    <source>
        <dbReference type="EMBL" id="GJM87971.1"/>
    </source>
</evidence>
<accession>A0AAV5BPS2</accession>
<dbReference type="FunFam" id="3.30.420.40:FF:000028">
    <property type="entry name" value="heat shock 70 kDa protein-like"/>
    <property type="match status" value="1"/>
</dbReference>
<sequence>MYDGDIFQGLIKRMSYKIGTRDLDKPTIQVSAMDEQFDVMKIVSMVIAQLKEKAEQRLGRIVDYAVLAVPQHFHGTTTSSAVYASKLVRLEIMDDTVSEPIAAAVAHGLHKKLREDRGALVLRVGGGTTDASVVALWDGSLEVIGYQDDPFLGGDDFDRRIVGYFVELIKTKHGKDISEECVALARLGTACERAKKALSSDDRVQLSIESLYDGVDFSEPLRSEFEELNGELFCKVIALVDRAMVQDELEKNMIHEIVLVGGSAVIPKIQKLVKDYFGGKDPNISVKPDEAIALGAAVIVHS</sequence>
<dbReference type="EMBL" id="BQKI01000002">
    <property type="protein sequence ID" value="GJM87971.1"/>
    <property type="molecule type" value="Genomic_DNA"/>
</dbReference>
<evidence type="ECO:0000256" key="3">
    <source>
        <dbReference type="ARBA" id="ARBA00022840"/>
    </source>
</evidence>
<evidence type="ECO:0000256" key="1">
    <source>
        <dbReference type="ARBA" id="ARBA00007381"/>
    </source>
</evidence>
<dbReference type="Proteomes" id="UP001054889">
    <property type="component" value="Unassembled WGS sequence"/>
</dbReference>
<reference evidence="4" key="2">
    <citation type="submission" date="2021-12" db="EMBL/GenBank/DDBJ databases">
        <title>Resequencing data analysis of finger millet.</title>
        <authorList>
            <person name="Hatakeyama M."/>
            <person name="Aluri S."/>
            <person name="Balachadran M.T."/>
            <person name="Sivarajan S.R."/>
            <person name="Poveda L."/>
            <person name="Shimizu-Inatsugi R."/>
            <person name="Schlapbach R."/>
            <person name="Sreeman S.M."/>
            <person name="Shimizu K.K."/>
        </authorList>
    </citation>
    <scope>NUCLEOTIDE SEQUENCE</scope>
</reference>